<evidence type="ECO:0008006" key="4">
    <source>
        <dbReference type="Google" id="ProtNLM"/>
    </source>
</evidence>
<evidence type="ECO:0000313" key="3">
    <source>
        <dbReference type="Proteomes" id="UP000019050"/>
    </source>
</evidence>
<gene>
    <name evidence="2" type="ORF">GCWU000182_001262</name>
</gene>
<dbReference type="Proteomes" id="UP000019050">
    <property type="component" value="Unassembled WGS sequence"/>
</dbReference>
<dbReference type="EMBL" id="ACIN03000013">
    <property type="protein sequence ID" value="ESK65101.1"/>
    <property type="molecule type" value="Genomic_DNA"/>
</dbReference>
<dbReference type="STRING" id="592010.GCWU000182_001262"/>
<dbReference type="AlphaFoldDB" id="W1Q251"/>
<evidence type="ECO:0000256" key="1">
    <source>
        <dbReference type="SAM" id="SignalP"/>
    </source>
</evidence>
<evidence type="ECO:0000313" key="2">
    <source>
        <dbReference type="EMBL" id="ESK65101.1"/>
    </source>
</evidence>
<feature type="chain" id="PRO_5004808682" description="DUF4767 domain-containing protein" evidence="1">
    <location>
        <begin position="32"/>
        <end position="203"/>
    </location>
</feature>
<keyword evidence="1" id="KW-0732">Signal</keyword>
<keyword evidence="3" id="KW-1185">Reference proteome</keyword>
<feature type="signal peptide" evidence="1">
    <location>
        <begin position="1"/>
        <end position="31"/>
    </location>
</feature>
<sequence length="203" mass="22818">MIMSHKWLRKLLLSGLSLCLLTAGLPGTAHAQESNSPPPTAEDKNVFGEKTAVYGNEDAGYLQIPLRFVPVEGQSKDEQAYRFRDEASGQEIVWGIRDVKSPTDDKIPQDFKDLSPVYWIGFLNLRERIGEGGTNNMGEFATVNNLTFYHVATTLPDRAESTFYYLRLNNKEDVILLTITGPDRAAIDKLAPIMFTWSPTKYE</sequence>
<comment type="caution">
    <text evidence="2">The sequence shown here is derived from an EMBL/GenBank/DDBJ whole genome shotgun (WGS) entry which is preliminary data.</text>
</comment>
<proteinExistence type="predicted"/>
<name>W1Q251_ABIDE</name>
<reference evidence="2" key="1">
    <citation type="submission" date="2013-06" db="EMBL/GenBank/DDBJ databases">
        <authorList>
            <person name="Weinstock G."/>
            <person name="Sodergren E."/>
            <person name="Clifton S."/>
            <person name="Fulton L."/>
            <person name="Fulton B."/>
            <person name="Courtney L."/>
            <person name="Fronick C."/>
            <person name="Harrison M."/>
            <person name="Strong C."/>
            <person name="Farmer C."/>
            <person name="Delahaunty K."/>
            <person name="Markovic C."/>
            <person name="Hall O."/>
            <person name="Minx P."/>
            <person name="Tomlinson C."/>
            <person name="Mitreva M."/>
            <person name="Nelson J."/>
            <person name="Hou S."/>
            <person name="Wollam A."/>
            <person name="Pepin K.H."/>
            <person name="Johnson M."/>
            <person name="Bhonagiri V."/>
            <person name="Nash W.E."/>
            <person name="Warren W."/>
            <person name="Chinwalla A."/>
            <person name="Mardis E.R."/>
            <person name="Wilson R.K."/>
        </authorList>
    </citation>
    <scope>NUCLEOTIDE SEQUENCE [LARGE SCALE GENOMIC DNA]</scope>
    <source>
        <strain evidence="2">ATCC 49176</strain>
    </source>
</reference>
<dbReference type="HOGENOM" id="CLU_1346477_0_0_9"/>
<organism evidence="2 3">
    <name type="scientific">Abiotrophia defectiva ATCC 49176</name>
    <dbReference type="NCBI Taxonomy" id="592010"/>
    <lineage>
        <taxon>Bacteria</taxon>
        <taxon>Bacillati</taxon>
        <taxon>Bacillota</taxon>
        <taxon>Bacilli</taxon>
        <taxon>Lactobacillales</taxon>
        <taxon>Aerococcaceae</taxon>
        <taxon>Abiotrophia</taxon>
    </lineage>
</organism>
<accession>W1Q251</accession>
<protein>
    <recommendedName>
        <fullName evidence="4">DUF4767 domain-containing protein</fullName>
    </recommendedName>
</protein>